<organism evidence="1 2">
    <name type="scientific">Dentiscutata erythropus</name>
    <dbReference type="NCBI Taxonomy" id="1348616"/>
    <lineage>
        <taxon>Eukaryota</taxon>
        <taxon>Fungi</taxon>
        <taxon>Fungi incertae sedis</taxon>
        <taxon>Mucoromycota</taxon>
        <taxon>Glomeromycotina</taxon>
        <taxon>Glomeromycetes</taxon>
        <taxon>Diversisporales</taxon>
        <taxon>Gigasporaceae</taxon>
        <taxon>Dentiscutata</taxon>
    </lineage>
</organism>
<keyword evidence="2" id="KW-1185">Reference proteome</keyword>
<accession>A0A9N9BB67</accession>
<evidence type="ECO:0000313" key="2">
    <source>
        <dbReference type="Proteomes" id="UP000789405"/>
    </source>
</evidence>
<dbReference type="EMBL" id="CAJVPY010002353">
    <property type="protein sequence ID" value="CAG8557757.1"/>
    <property type="molecule type" value="Genomic_DNA"/>
</dbReference>
<gene>
    <name evidence="1" type="ORF">DERYTH_LOCUS5584</name>
</gene>
<dbReference type="OrthoDB" id="2317326at2759"/>
<dbReference type="AlphaFoldDB" id="A0A9N9BB67"/>
<feature type="non-terminal residue" evidence="1">
    <location>
        <position position="1"/>
    </location>
</feature>
<reference evidence="1" key="1">
    <citation type="submission" date="2021-06" db="EMBL/GenBank/DDBJ databases">
        <authorList>
            <person name="Kallberg Y."/>
            <person name="Tangrot J."/>
            <person name="Rosling A."/>
        </authorList>
    </citation>
    <scope>NUCLEOTIDE SEQUENCE</scope>
    <source>
        <strain evidence="1">MA453B</strain>
    </source>
</reference>
<sequence>INGIAYDLASSAPTTVAGNFHLNLLWKELCSLEADYLITEAMKIPFITKEANQIQARKRILRGINGYDCPKFFYLEKVQKRLNEYVKNLRINRYKPSRKSWYNPDHFWYCIGYAKNKGEVEELRPFLSMKKSNTGKRITYLDSEINTR</sequence>
<comment type="caution">
    <text evidence="1">The sequence shown here is derived from an EMBL/GenBank/DDBJ whole genome shotgun (WGS) entry which is preliminary data.</text>
</comment>
<dbReference type="Proteomes" id="UP000789405">
    <property type="component" value="Unassembled WGS sequence"/>
</dbReference>
<evidence type="ECO:0000313" key="1">
    <source>
        <dbReference type="EMBL" id="CAG8557757.1"/>
    </source>
</evidence>
<protein>
    <submittedName>
        <fullName evidence="1">7241_t:CDS:1</fullName>
    </submittedName>
</protein>
<proteinExistence type="predicted"/>
<name>A0A9N9BB67_9GLOM</name>